<reference evidence="2 3" key="1">
    <citation type="journal article" date="2015" name="Nature">
        <title>rRNA introns, odd ribosomes, and small enigmatic genomes across a large radiation of phyla.</title>
        <authorList>
            <person name="Brown C.T."/>
            <person name="Hug L.A."/>
            <person name="Thomas B.C."/>
            <person name="Sharon I."/>
            <person name="Castelle C.J."/>
            <person name="Singh A."/>
            <person name="Wilkins M.J."/>
            <person name="Williams K.H."/>
            <person name="Banfield J.F."/>
        </authorList>
    </citation>
    <scope>NUCLEOTIDE SEQUENCE [LARGE SCALE GENOMIC DNA]</scope>
</reference>
<comment type="caution">
    <text evidence="2">The sequence shown here is derived from an EMBL/GenBank/DDBJ whole genome shotgun (WGS) entry which is preliminary data.</text>
</comment>
<feature type="transmembrane region" description="Helical" evidence="1">
    <location>
        <begin position="93"/>
        <end position="114"/>
    </location>
</feature>
<evidence type="ECO:0000256" key="1">
    <source>
        <dbReference type="SAM" id="Phobius"/>
    </source>
</evidence>
<organism evidence="2 3">
    <name type="scientific">Candidatus Collierbacteria bacterium GW2011_GWA2_46_26</name>
    <dbReference type="NCBI Taxonomy" id="1618381"/>
    <lineage>
        <taxon>Bacteria</taxon>
        <taxon>Candidatus Collieribacteriota</taxon>
    </lineage>
</organism>
<feature type="transmembrane region" description="Helical" evidence="1">
    <location>
        <begin position="126"/>
        <end position="146"/>
    </location>
</feature>
<keyword evidence="2" id="KW-0808">Transferase</keyword>
<name>A0A0G1PM34_9BACT</name>
<keyword evidence="1" id="KW-1133">Transmembrane helix</keyword>
<sequence length="567" mass="64507">MKFKNILSRYWPLLLVLLLGATLRLYGLLQNPISLFSDEVDIGYQAYSFLSTGKDYQGNWLPLQFHSFSDVRTALPIYATALVSLIPNVSLDLAIRLTPAIFAILGLLVIYFLANNISELFGLGARGNLLSLGFWSTLILSVLPWHFTYSRIGFELSMLITFYLLGLFFYTHFLIHNRVWAFIVSLILFSLTPMIYSTAKLALIFVPLTLYILPGAKELLWGKKISLWLLLLFIPLGFIFINGGAAQRFSEISIFTDPTTPTEINFLRKEDLGPQAPVGSQTNFFSKAIHNKVIYPLDVFLKNIVRPLSFDYLFLQGDTNPRHAVQGWGMMEKALIIPLLFGLYKLAEGKQKRFLVFLFILTVAAIIPSALTRDGATHSSRTFMLILPLVLVTSFGFYNLFSSSRWLALLIFLMLLVDTSYYLHDYWSHYRYTSERSWSAGMKGLMESVGKHPDQPVTISPKYEYPLIFYLYYTRLDPRKFQAYSQNHTVYNSTSGNFNLDGNRIGDSNFYIASLVDYKNKPSALLPNAVYYLTRSEVDTSAIGSVATIDDIISLPSGEPLYYELHY</sequence>
<evidence type="ECO:0000313" key="2">
    <source>
        <dbReference type="EMBL" id="KKU33859.1"/>
    </source>
</evidence>
<evidence type="ECO:0000313" key="3">
    <source>
        <dbReference type="Proteomes" id="UP000034794"/>
    </source>
</evidence>
<dbReference type="EMBL" id="LCMI01000001">
    <property type="protein sequence ID" value="KKU33859.1"/>
    <property type="molecule type" value="Genomic_DNA"/>
</dbReference>
<protein>
    <submittedName>
        <fullName evidence="2">Glycosyl transferase family 39</fullName>
    </submittedName>
</protein>
<feature type="transmembrane region" description="Helical" evidence="1">
    <location>
        <begin position="152"/>
        <end position="173"/>
    </location>
</feature>
<dbReference type="Proteomes" id="UP000034794">
    <property type="component" value="Unassembled WGS sequence"/>
</dbReference>
<keyword evidence="1" id="KW-0472">Membrane</keyword>
<feature type="transmembrane region" description="Helical" evidence="1">
    <location>
        <begin position="383"/>
        <end position="400"/>
    </location>
</feature>
<feature type="transmembrane region" description="Helical" evidence="1">
    <location>
        <begin position="225"/>
        <end position="245"/>
    </location>
</feature>
<feature type="transmembrane region" description="Helical" evidence="1">
    <location>
        <begin position="406"/>
        <end position="423"/>
    </location>
</feature>
<dbReference type="GO" id="GO:0016740">
    <property type="term" value="F:transferase activity"/>
    <property type="evidence" value="ECO:0007669"/>
    <property type="project" value="UniProtKB-KW"/>
</dbReference>
<accession>A0A0G1PM34</accession>
<gene>
    <name evidence="2" type="ORF">UX47_C0001G0142</name>
</gene>
<dbReference type="AlphaFoldDB" id="A0A0G1PM34"/>
<keyword evidence="1" id="KW-0812">Transmembrane</keyword>
<proteinExistence type="predicted"/>
<feature type="transmembrane region" description="Helical" evidence="1">
    <location>
        <begin position="180"/>
        <end position="213"/>
    </location>
</feature>
<feature type="transmembrane region" description="Helical" evidence="1">
    <location>
        <begin position="353"/>
        <end position="371"/>
    </location>
</feature>